<dbReference type="SUPFAM" id="SSF49764">
    <property type="entry name" value="HSP20-like chaperones"/>
    <property type="match status" value="1"/>
</dbReference>
<evidence type="ECO:0000256" key="2">
    <source>
        <dbReference type="RuleBase" id="RU003616"/>
    </source>
</evidence>
<proteinExistence type="inferred from homology"/>
<sequence>MASSWPQLSAKAAAEGHRCDIDLDLKPRWDDGATTYLIRFDLSGFKKDEFKVLVDAGGRLTLRGQRPAGHVRVNKALQLPPTADFDKIAARFDGKMLCLTVPKLPVAEMALARMDEAKEVAAWETEAEKERSEWDRGQVIAAAVAAFALGVVVTHKLLSAKHV</sequence>
<comment type="caution">
    <text evidence="4">The sequence shown here is derived from an EMBL/GenBank/DDBJ whole genome shotgun (WGS) entry which is preliminary data.</text>
</comment>
<protein>
    <recommendedName>
        <fullName evidence="3">SHSP domain-containing protein</fullName>
    </recommendedName>
</protein>
<keyword evidence="5" id="KW-1185">Reference proteome</keyword>
<organism evidence="4 5">
    <name type="scientific">Lolium multiflorum</name>
    <name type="common">Italian ryegrass</name>
    <name type="synonym">Lolium perenne subsp. multiflorum</name>
    <dbReference type="NCBI Taxonomy" id="4521"/>
    <lineage>
        <taxon>Eukaryota</taxon>
        <taxon>Viridiplantae</taxon>
        <taxon>Streptophyta</taxon>
        <taxon>Embryophyta</taxon>
        <taxon>Tracheophyta</taxon>
        <taxon>Spermatophyta</taxon>
        <taxon>Magnoliopsida</taxon>
        <taxon>Liliopsida</taxon>
        <taxon>Poales</taxon>
        <taxon>Poaceae</taxon>
        <taxon>BOP clade</taxon>
        <taxon>Pooideae</taxon>
        <taxon>Poodae</taxon>
        <taxon>Poeae</taxon>
        <taxon>Poeae Chloroplast Group 2 (Poeae type)</taxon>
        <taxon>Loliodinae</taxon>
        <taxon>Loliinae</taxon>
        <taxon>Lolium</taxon>
    </lineage>
</organism>
<feature type="domain" description="SHSP" evidence="3">
    <location>
        <begin position="16"/>
        <end position="121"/>
    </location>
</feature>
<evidence type="ECO:0000259" key="3">
    <source>
        <dbReference type="PROSITE" id="PS01031"/>
    </source>
</evidence>
<reference evidence="4" key="1">
    <citation type="submission" date="2023-07" db="EMBL/GenBank/DDBJ databases">
        <title>A chromosome-level genome assembly of Lolium multiflorum.</title>
        <authorList>
            <person name="Chen Y."/>
            <person name="Copetti D."/>
            <person name="Kolliker R."/>
            <person name="Studer B."/>
        </authorList>
    </citation>
    <scope>NUCLEOTIDE SEQUENCE</scope>
    <source>
        <strain evidence="4">02402/16</strain>
        <tissue evidence="4">Leaf</tissue>
    </source>
</reference>
<accession>A0AAD8SXD0</accession>
<name>A0AAD8SXD0_LOLMU</name>
<gene>
    <name evidence="4" type="ORF">QYE76_053505</name>
</gene>
<dbReference type="AlphaFoldDB" id="A0AAD8SXD0"/>
<dbReference type="Pfam" id="PF00011">
    <property type="entry name" value="HSP20"/>
    <property type="match status" value="1"/>
</dbReference>
<dbReference type="Proteomes" id="UP001231189">
    <property type="component" value="Unassembled WGS sequence"/>
</dbReference>
<comment type="similarity">
    <text evidence="1 2">Belongs to the small heat shock protein (HSP20) family.</text>
</comment>
<dbReference type="CDD" id="cd06464">
    <property type="entry name" value="ACD_sHsps-like"/>
    <property type="match status" value="1"/>
</dbReference>
<dbReference type="PROSITE" id="PS01031">
    <property type="entry name" value="SHSP"/>
    <property type="match status" value="1"/>
</dbReference>
<dbReference type="EMBL" id="JAUUTY010000003">
    <property type="protein sequence ID" value="KAK1665346.1"/>
    <property type="molecule type" value="Genomic_DNA"/>
</dbReference>
<evidence type="ECO:0000313" key="4">
    <source>
        <dbReference type="EMBL" id="KAK1665346.1"/>
    </source>
</evidence>
<dbReference type="InterPro" id="IPR002068">
    <property type="entry name" value="A-crystallin/Hsp20_dom"/>
</dbReference>
<dbReference type="Gene3D" id="2.60.40.790">
    <property type="match status" value="1"/>
</dbReference>
<evidence type="ECO:0000256" key="1">
    <source>
        <dbReference type="PROSITE-ProRule" id="PRU00285"/>
    </source>
</evidence>
<dbReference type="InterPro" id="IPR008978">
    <property type="entry name" value="HSP20-like_chaperone"/>
</dbReference>
<evidence type="ECO:0000313" key="5">
    <source>
        <dbReference type="Proteomes" id="UP001231189"/>
    </source>
</evidence>